<evidence type="ECO:0000313" key="10">
    <source>
        <dbReference type="EMBL" id="GAA0139285.1"/>
    </source>
</evidence>
<dbReference type="InterPro" id="IPR025697">
    <property type="entry name" value="CLU_dom"/>
</dbReference>
<dbReference type="PANTHER" id="PTHR12601:SF39">
    <property type="entry name" value="PROTEIN REDUCED CHLOROPLAST COVERAGE 2"/>
    <property type="match status" value="1"/>
</dbReference>
<keyword evidence="10" id="KW-0396">Initiation factor</keyword>
<keyword evidence="11" id="KW-1185">Reference proteome</keyword>
<feature type="compositionally biased region" description="Acidic residues" evidence="8">
    <location>
        <begin position="1200"/>
        <end position="1210"/>
    </location>
</feature>
<dbReference type="FunFam" id="1.25.40.10:FF:000024">
    <property type="entry name" value="Tetratricopeptide repeat (TPR)-like superfamily protein"/>
    <property type="match status" value="1"/>
</dbReference>
<dbReference type="GO" id="GO:0019750">
    <property type="term" value="P:chloroplast localization"/>
    <property type="evidence" value="ECO:0007669"/>
    <property type="project" value="UniProtKB-ARBA"/>
</dbReference>
<keyword evidence="5 7" id="KW-0802">TPR repeat</keyword>
<feature type="compositionally biased region" description="Acidic residues" evidence="8">
    <location>
        <begin position="1856"/>
        <end position="1867"/>
    </location>
</feature>
<feature type="compositionally biased region" description="Basic and acidic residues" evidence="8">
    <location>
        <begin position="568"/>
        <end position="580"/>
    </location>
</feature>
<evidence type="ECO:0000313" key="11">
    <source>
        <dbReference type="Proteomes" id="UP001454036"/>
    </source>
</evidence>
<keyword evidence="6" id="KW-0539">Nucleus</keyword>
<comment type="caution">
    <text evidence="10">The sequence shown here is derived from an EMBL/GenBank/DDBJ whole genome shotgun (WGS) entry which is preliminary data.</text>
</comment>
<organism evidence="10 11">
    <name type="scientific">Lithospermum erythrorhizon</name>
    <name type="common">Purple gromwell</name>
    <name type="synonym">Lithospermum officinale var. erythrorhizon</name>
    <dbReference type="NCBI Taxonomy" id="34254"/>
    <lineage>
        <taxon>Eukaryota</taxon>
        <taxon>Viridiplantae</taxon>
        <taxon>Streptophyta</taxon>
        <taxon>Embryophyta</taxon>
        <taxon>Tracheophyta</taxon>
        <taxon>Spermatophyta</taxon>
        <taxon>Magnoliopsida</taxon>
        <taxon>eudicotyledons</taxon>
        <taxon>Gunneridae</taxon>
        <taxon>Pentapetalae</taxon>
        <taxon>asterids</taxon>
        <taxon>lamiids</taxon>
        <taxon>Boraginales</taxon>
        <taxon>Boraginaceae</taxon>
        <taxon>Boraginoideae</taxon>
        <taxon>Lithospermeae</taxon>
        <taxon>Lithospermum</taxon>
    </lineage>
</organism>
<feature type="repeat" description="TPR" evidence="7">
    <location>
        <begin position="902"/>
        <end position="935"/>
    </location>
</feature>
<evidence type="ECO:0000256" key="6">
    <source>
        <dbReference type="ARBA" id="ARBA00023242"/>
    </source>
</evidence>
<feature type="compositionally biased region" description="Basic and acidic residues" evidence="8">
    <location>
        <begin position="1548"/>
        <end position="1563"/>
    </location>
</feature>
<dbReference type="PANTHER" id="PTHR12601">
    <property type="entry name" value="EUKARYOTIC TRANSLATION INITIATION FACTOR 3 SUBUNIT EIF-3"/>
    <property type="match status" value="1"/>
</dbReference>
<dbReference type="InterPro" id="IPR027523">
    <property type="entry name" value="CLU_prot"/>
</dbReference>
<protein>
    <submittedName>
        <fullName evidence="10">Translation initiation factor</fullName>
    </submittedName>
</protein>
<evidence type="ECO:0000256" key="5">
    <source>
        <dbReference type="ARBA" id="ARBA00022803"/>
    </source>
</evidence>
<sequence length="1867" mass="204014">MAPKAGKAKPHKGKGEKKKKEEKVLPTVVEITVETPDEAQVTLKGISTDKILDVRKLLGVHVETCHLTNYSLSHEVRGAILKDSVEITSFKPCHLTIVEQEYTKDQAVAHIRRLLDIVSCTTTFGSGSKRTGTKDSGSTGLKENDSEVRGDNAGLEKYSPEKGGDAAAVMCPPPRLGQFYEFFSFSHVAAPVQYIRRSTRPFLEDKTEDDYFQIDVRVGSGKPTTIVASRAGFYPAGKKNLLSHTLVGLLQQISRIFDAAYMALMKAFTEHNKFGNLPYGFRANTWVVPHAVAENPSIFTPLPAEDESWGGNGGGQGRDGKHNQRQWAKEFAILAAMPCKTAEERQIRDRKAFLLHSLFVDVSVFKAVAAINDLTSSKQLSYEDQIGDLVINVSKDVPDASVKVDGKSDGIQILGISQEDLAQRNLLKGITADESATVHDTSTLGVVVIRHCGYTAIVKVAAEVNWEGNRISQGIEIDDQPDGGANALNVNSLRMLLHKSTTPQSAPLQRLQSVDTEDLHTARSLVRKILSESLERLQGKGTENIKSIRWELGASWVQHLQNNASGKTETKKGDEAKAEPAVKGLGKHGGLLKDVKKKSDERNNKGDSVKEVSLSGNSNMKKKELEKEDEEKEIMWRKLLSEEAYLRLKESETGLHLKSPEELIDMAHKYYGDTALPKLVADFGSLELSPVDGRTLTDFMHTRGLQMCSLGHVVKLADKLPHVQSLCIHEMVVRAYKHILQAVVAAVDNLSDMAGSIAACLNVLLSTPSSDNADEHVKSDDNLKWKWVEAFLTKRFGFQWKAEYQHDLRKFSILRGLSHKVGLELVPRDYDMDSSFPFKRSDITSMVPVYKHVACSSADGRTLLESSKTSLDKGKLEDAVTYGTKALTKLVSVCGPYHRMTAGAYSLLAVVLYHTGDFNQATIYQQKALDINERELGLDHPDTMKSYGDLAVFYYRLQHTELALKYVNRALYLLHLTCGPSHPNTAATYINVAMMEEGLGNVHVALRYLHEALKCNQRLLGADHIQTAASYHAIAIALSLMEAYSLSVQHEQTTLQILQAKLGPEDLRTQDAAAWLEYFESKALEQQEAARNGTPKPDASISSKGHLSVSDLLDYITPEMKAREAQKKQARAKVKSKTGQNGETVGDENPNDEILSPAHLVMENTYNEEPKADAEKAEPVTESVGTELKDQTVSENMEVSVEDDSSEEGWQEAKGRSLLGKKPSNSRKPNLVKLNTNFVNSDVQRFRGKSTHFASLKTNASESMSPGKASSVSKKYIKSRSFSPKNITSTPTPSSDKSSNPKSAPVSPATPDQAAKQNPITGSITVQAAGKLFSYKEVALAPPGSIVKAVAEKLPKDNPPVKGNAVKDIDQGDASKVMVDRDDEKVQEFMKTNHCCDEHLKTIHEGEELQETAPILIDPSKEKDDGSGEQEPSLVALESAKESMEANSPYVSAQEVEKSEPSKNLTTNFQDNIVKTQDSEPLETSTDLKKVPDSSERTKLLEINASASEGEMVENEGHQSPTEDNESSLVVPSDAEKQCNESTVSSVETEKQTDSDTGRETSKKLSAAAPPFNPTLVPVYGSVPITGFKEHGGILPPPVNIPPILPVNTMRRSPHQSATTRVPYGPRLSGGYSRSGNRVPRNKAMFQNGDNNEETSNFSPPAIMNPHAAEFVPIQPWVPNGYQAVPNGYFATPNGYPVSPNGVPLSPNGFPESTNGMLVTQSGLLVSPVGSEESPSVAVEIADGNTDETNGSIDLVSSSKAEDILKLPLVTEESQNDQVEECELAEKQIDHVAPVPEVIADEESRSNDVQPAPEVVAVEESANNDVALVPEIVAVEESRDTLLAADSKTKQWGDYSDGEMDGIEVTS</sequence>
<keyword evidence="3" id="KW-0963">Cytoplasm</keyword>
<keyword evidence="10" id="KW-0648">Protein biosynthesis</keyword>
<evidence type="ECO:0000256" key="7">
    <source>
        <dbReference type="PROSITE-ProRule" id="PRU00339"/>
    </source>
</evidence>
<dbReference type="CDD" id="cd15466">
    <property type="entry name" value="CLU-central"/>
    <property type="match status" value="1"/>
</dbReference>
<feature type="compositionally biased region" description="Basic residues" evidence="8">
    <location>
        <begin position="1"/>
        <end position="17"/>
    </location>
</feature>
<feature type="compositionally biased region" description="Basic and acidic residues" evidence="8">
    <location>
        <begin position="1168"/>
        <end position="1179"/>
    </location>
</feature>
<comment type="subcellular location">
    <subcellularLocation>
        <location evidence="2">Cytoplasm</location>
        <location evidence="2">Cytosol</location>
    </subcellularLocation>
    <subcellularLocation>
        <location evidence="1">Nucleus</location>
    </subcellularLocation>
</comment>
<feature type="region of interest" description="Disordered" evidence="8">
    <location>
        <begin position="1168"/>
        <end position="1233"/>
    </location>
</feature>
<dbReference type="GO" id="GO:0005634">
    <property type="term" value="C:nucleus"/>
    <property type="evidence" value="ECO:0007669"/>
    <property type="project" value="UniProtKB-SubCell"/>
</dbReference>
<feature type="region of interest" description="Disordered" evidence="8">
    <location>
        <begin position="1408"/>
        <end position="1573"/>
    </location>
</feature>
<name>A0AAV3NIY4_LITER</name>
<dbReference type="Pfam" id="PF15044">
    <property type="entry name" value="CLU_N"/>
    <property type="match status" value="1"/>
</dbReference>
<dbReference type="Proteomes" id="UP001454036">
    <property type="component" value="Unassembled WGS sequence"/>
</dbReference>
<feature type="compositionally biased region" description="Polar residues" evidence="8">
    <location>
        <begin position="1257"/>
        <end position="1273"/>
    </location>
</feature>
<evidence type="ECO:0000256" key="1">
    <source>
        <dbReference type="ARBA" id="ARBA00004123"/>
    </source>
</evidence>
<feature type="domain" description="Clu" evidence="9">
    <location>
        <begin position="305"/>
        <end position="571"/>
    </location>
</feature>
<gene>
    <name evidence="10" type="ORF">LIER_00862</name>
</gene>
<dbReference type="Pfam" id="PF12807">
    <property type="entry name" value="eIF3_p135"/>
    <property type="match status" value="1"/>
</dbReference>
<evidence type="ECO:0000256" key="4">
    <source>
        <dbReference type="ARBA" id="ARBA00022737"/>
    </source>
</evidence>
<feature type="region of interest" description="Disordered" evidence="8">
    <location>
        <begin position="1616"/>
        <end position="1641"/>
    </location>
</feature>
<feature type="compositionally biased region" description="Polar residues" evidence="8">
    <location>
        <begin position="125"/>
        <end position="141"/>
    </location>
</feature>
<dbReference type="PROSITE" id="PS51823">
    <property type="entry name" value="CLU"/>
    <property type="match status" value="1"/>
</dbReference>
<dbReference type="SUPFAM" id="SSF48452">
    <property type="entry name" value="TPR-like"/>
    <property type="match status" value="2"/>
</dbReference>
<feature type="compositionally biased region" description="Low complexity" evidence="8">
    <location>
        <begin position="1288"/>
        <end position="1303"/>
    </location>
</feature>
<feature type="region of interest" description="Disordered" evidence="8">
    <location>
        <begin position="1"/>
        <end position="22"/>
    </location>
</feature>
<feature type="compositionally biased region" description="Basic and acidic residues" evidence="8">
    <location>
        <begin position="591"/>
        <end position="610"/>
    </location>
</feature>
<dbReference type="InterPro" id="IPR019734">
    <property type="entry name" value="TPR_rpt"/>
</dbReference>
<dbReference type="Pfam" id="PF13424">
    <property type="entry name" value="TPR_12"/>
    <property type="match status" value="2"/>
</dbReference>
<proteinExistence type="predicted"/>
<feature type="compositionally biased region" description="Polar residues" evidence="8">
    <location>
        <begin position="1462"/>
        <end position="1476"/>
    </location>
</feature>
<keyword evidence="4" id="KW-0677">Repeat</keyword>
<feature type="region of interest" description="Disordered" evidence="8">
    <location>
        <begin position="563"/>
        <end position="628"/>
    </location>
</feature>
<reference evidence="10 11" key="1">
    <citation type="submission" date="2024-01" db="EMBL/GenBank/DDBJ databases">
        <title>The complete chloroplast genome sequence of Lithospermum erythrorhizon: insights into the phylogenetic relationship among Boraginaceae species and the maternal lineages of purple gromwells.</title>
        <authorList>
            <person name="Okada T."/>
            <person name="Watanabe K."/>
        </authorList>
    </citation>
    <scope>NUCLEOTIDE SEQUENCE [LARGE SCALE GENOMIC DNA]</scope>
</reference>
<feature type="region of interest" description="Disordered" evidence="8">
    <location>
        <begin position="125"/>
        <end position="157"/>
    </location>
</feature>
<evidence type="ECO:0000256" key="3">
    <source>
        <dbReference type="ARBA" id="ARBA00022490"/>
    </source>
</evidence>
<evidence type="ECO:0000256" key="2">
    <source>
        <dbReference type="ARBA" id="ARBA00004514"/>
    </source>
</evidence>
<dbReference type="GO" id="GO:0003743">
    <property type="term" value="F:translation initiation factor activity"/>
    <property type="evidence" value="ECO:0007669"/>
    <property type="project" value="UniProtKB-KW"/>
</dbReference>
<feature type="region of interest" description="Disordered" evidence="8">
    <location>
        <begin position="1257"/>
        <end position="1320"/>
    </location>
</feature>
<dbReference type="Gene3D" id="1.25.40.10">
    <property type="entry name" value="Tetratricopeptide repeat domain"/>
    <property type="match status" value="1"/>
</dbReference>
<feature type="region of interest" description="Disordered" evidence="8">
    <location>
        <begin position="1131"/>
        <end position="1153"/>
    </location>
</feature>
<dbReference type="InterPro" id="IPR011990">
    <property type="entry name" value="TPR-like_helical_dom_sf"/>
</dbReference>
<dbReference type="SMART" id="SM00028">
    <property type="entry name" value="TPR"/>
    <property type="match status" value="3"/>
</dbReference>
<evidence type="ECO:0000256" key="8">
    <source>
        <dbReference type="SAM" id="MobiDB-lite"/>
    </source>
</evidence>
<dbReference type="PROSITE" id="PS50005">
    <property type="entry name" value="TPR"/>
    <property type="match status" value="1"/>
</dbReference>
<dbReference type="GO" id="GO:0003729">
    <property type="term" value="F:mRNA binding"/>
    <property type="evidence" value="ECO:0007669"/>
    <property type="project" value="UniProtKB-ARBA"/>
</dbReference>
<feature type="compositionally biased region" description="Basic and acidic residues" evidence="8">
    <location>
        <begin position="1486"/>
        <end position="1500"/>
    </location>
</feature>
<dbReference type="InterPro" id="IPR028275">
    <property type="entry name" value="CLU_N"/>
</dbReference>
<dbReference type="InterPro" id="IPR033646">
    <property type="entry name" value="CLU-central"/>
</dbReference>
<dbReference type="EMBL" id="BAABME010000076">
    <property type="protein sequence ID" value="GAA0139285.1"/>
    <property type="molecule type" value="Genomic_DNA"/>
</dbReference>
<evidence type="ECO:0000259" key="9">
    <source>
        <dbReference type="PROSITE" id="PS51823"/>
    </source>
</evidence>
<feature type="compositionally biased region" description="Polar residues" evidence="8">
    <location>
        <begin position="1518"/>
        <end position="1530"/>
    </location>
</feature>
<feature type="region of interest" description="Disordered" evidence="8">
    <location>
        <begin position="1846"/>
        <end position="1867"/>
    </location>
</feature>
<dbReference type="GO" id="GO:0005829">
    <property type="term" value="C:cytosol"/>
    <property type="evidence" value="ECO:0007669"/>
    <property type="project" value="UniProtKB-SubCell"/>
</dbReference>
<accession>A0AAV3NIY4</accession>